<keyword evidence="3" id="KW-0812">Transmembrane</keyword>
<evidence type="ECO:0000256" key="2">
    <source>
        <dbReference type="ARBA" id="ARBA00006727"/>
    </source>
</evidence>
<dbReference type="Proteomes" id="UP000807469">
    <property type="component" value="Unassembled WGS sequence"/>
</dbReference>
<dbReference type="InterPro" id="IPR036259">
    <property type="entry name" value="MFS_trans_sf"/>
</dbReference>
<dbReference type="GO" id="GO:0016020">
    <property type="term" value="C:membrane"/>
    <property type="evidence" value="ECO:0007669"/>
    <property type="project" value="UniProtKB-SubCell"/>
</dbReference>
<dbReference type="InterPro" id="IPR011701">
    <property type="entry name" value="MFS"/>
</dbReference>
<dbReference type="PANTHER" id="PTHR11360">
    <property type="entry name" value="MONOCARBOXYLATE TRANSPORTER"/>
    <property type="match status" value="1"/>
</dbReference>
<feature type="transmembrane region" description="Helical" evidence="3">
    <location>
        <begin position="218"/>
        <end position="239"/>
    </location>
</feature>
<feature type="transmembrane region" description="Helical" evidence="3">
    <location>
        <begin position="297"/>
        <end position="321"/>
    </location>
</feature>
<feature type="transmembrane region" description="Helical" evidence="3">
    <location>
        <begin position="187"/>
        <end position="209"/>
    </location>
</feature>
<feature type="transmembrane region" description="Helical" evidence="3">
    <location>
        <begin position="333"/>
        <end position="351"/>
    </location>
</feature>
<dbReference type="SUPFAM" id="SSF103473">
    <property type="entry name" value="MFS general substrate transporter"/>
    <property type="match status" value="1"/>
</dbReference>
<gene>
    <name evidence="4" type="ORF">BDN70DRAFT_927707</name>
</gene>
<feature type="transmembrane region" description="Helical" evidence="3">
    <location>
        <begin position="385"/>
        <end position="405"/>
    </location>
</feature>
<reference evidence="4" key="1">
    <citation type="submission" date="2020-11" db="EMBL/GenBank/DDBJ databases">
        <authorList>
            <consortium name="DOE Joint Genome Institute"/>
            <person name="Ahrendt S."/>
            <person name="Riley R."/>
            <person name="Andreopoulos W."/>
            <person name="Labutti K."/>
            <person name="Pangilinan J."/>
            <person name="Ruiz-Duenas F.J."/>
            <person name="Barrasa J.M."/>
            <person name="Sanchez-Garcia M."/>
            <person name="Camarero S."/>
            <person name="Miyauchi S."/>
            <person name="Serrano A."/>
            <person name="Linde D."/>
            <person name="Babiker R."/>
            <person name="Drula E."/>
            <person name="Ayuso-Fernandez I."/>
            <person name="Pacheco R."/>
            <person name="Padilla G."/>
            <person name="Ferreira P."/>
            <person name="Barriuso J."/>
            <person name="Kellner H."/>
            <person name="Castanera R."/>
            <person name="Alfaro M."/>
            <person name="Ramirez L."/>
            <person name="Pisabarro A.G."/>
            <person name="Kuo A."/>
            <person name="Tritt A."/>
            <person name="Lipzen A."/>
            <person name="He G."/>
            <person name="Yan M."/>
            <person name="Ng V."/>
            <person name="Cullen D."/>
            <person name="Martin F."/>
            <person name="Rosso M.-N."/>
            <person name="Henrissat B."/>
            <person name="Hibbett D."/>
            <person name="Martinez A.T."/>
            <person name="Grigoriev I.V."/>
        </authorList>
    </citation>
    <scope>NUCLEOTIDE SEQUENCE</scope>
    <source>
        <strain evidence="4">CIRM-BRFM 674</strain>
    </source>
</reference>
<evidence type="ECO:0000313" key="5">
    <source>
        <dbReference type="Proteomes" id="UP000807469"/>
    </source>
</evidence>
<dbReference type="Gene3D" id="1.20.1250.20">
    <property type="entry name" value="MFS general substrate transporter like domains"/>
    <property type="match status" value="1"/>
</dbReference>
<dbReference type="GO" id="GO:0022857">
    <property type="term" value="F:transmembrane transporter activity"/>
    <property type="evidence" value="ECO:0007669"/>
    <property type="project" value="InterPro"/>
</dbReference>
<dbReference type="PANTHER" id="PTHR11360:SF252">
    <property type="entry name" value="MAJOR FACILITATOR SUPERFAMILY (MFS) PROFILE DOMAIN-CONTAINING PROTEIN-RELATED"/>
    <property type="match status" value="1"/>
</dbReference>
<accession>A0A9P6CYE2</accession>
<evidence type="ECO:0000313" key="4">
    <source>
        <dbReference type="EMBL" id="KAF9485166.1"/>
    </source>
</evidence>
<protein>
    <submittedName>
        <fullName evidence="4">MFS general substrate transporter</fullName>
    </submittedName>
</protein>
<comment type="caution">
    <text evidence="4">The sequence shown here is derived from an EMBL/GenBank/DDBJ whole genome shotgun (WGS) entry which is preliminary data.</text>
</comment>
<feature type="transmembrane region" description="Helical" evidence="3">
    <location>
        <begin position="417"/>
        <end position="438"/>
    </location>
</feature>
<dbReference type="AlphaFoldDB" id="A0A9P6CYE2"/>
<comment type="subcellular location">
    <subcellularLocation>
        <location evidence="1">Membrane</location>
        <topology evidence="1">Multi-pass membrane protein</topology>
    </subcellularLocation>
</comment>
<comment type="similarity">
    <text evidence="2">Belongs to the major facilitator superfamily. Monocarboxylate porter (TC 2.A.1.13) family.</text>
</comment>
<feature type="transmembrane region" description="Helical" evidence="3">
    <location>
        <begin position="251"/>
        <end position="271"/>
    </location>
</feature>
<feature type="transmembrane region" description="Helical" evidence="3">
    <location>
        <begin position="156"/>
        <end position="175"/>
    </location>
</feature>
<name>A0A9P6CYE2_9AGAR</name>
<evidence type="ECO:0000256" key="1">
    <source>
        <dbReference type="ARBA" id="ARBA00004141"/>
    </source>
</evidence>
<feature type="transmembrane region" description="Helical" evidence="3">
    <location>
        <begin position="129"/>
        <end position="149"/>
    </location>
</feature>
<keyword evidence="3" id="KW-1133">Transmembrane helix</keyword>
<proteinExistence type="inferred from homology"/>
<dbReference type="Pfam" id="PF07690">
    <property type="entry name" value="MFS_1"/>
    <property type="match status" value="1"/>
</dbReference>
<dbReference type="OrthoDB" id="6499973at2759"/>
<feature type="transmembrane region" description="Helical" evidence="3">
    <location>
        <begin position="358"/>
        <end position="379"/>
    </location>
</feature>
<keyword evidence="5" id="KW-1185">Reference proteome</keyword>
<feature type="transmembrane region" description="Helical" evidence="3">
    <location>
        <begin position="89"/>
        <end position="109"/>
    </location>
</feature>
<evidence type="ECO:0000256" key="3">
    <source>
        <dbReference type="SAM" id="Phobius"/>
    </source>
</evidence>
<dbReference type="InterPro" id="IPR050327">
    <property type="entry name" value="Proton-linked_MCT"/>
</dbReference>
<feature type="transmembrane region" description="Helical" evidence="3">
    <location>
        <begin position="450"/>
        <end position="468"/>
    </location>
</feature>
<sequence length="488" mass="52565">MPRRVVTPTRLHYSIHGTAQPRLKINVINGTTEETSCKAPPTAAVDQLKSRSDILDIASSSPADDEKLAPQDSSQDFAQDNVPDGGLRAWLTVVGAFLLQFCGFGYTAAFGVYQDYYTRVHITNASASAISWIGSINAFILIASGLYAGPLYDRGYFYHLLYGGSFLSVFSLFMLSLTKPNHFYQNLLTQGIGLAIGGGLIYVPGIAIISQYFSKKRALAMTIVVSGSSLGAIVHPIMLNNLLASDLGFQNTVRASAGLVTGVLVVACLLLRPRYLSKSTIATPPIWRSARNFYSEWSFIAISAGGFFFTIGMYFPLFYLQLDAIKRGVSENFSFYALVIMNASNLIGCLAPTPFIHTFGITNMVVVAAGCYSALIFAMTGLSNVPSVVVFAILYGFLSGIFASLQAPLIAIARMGIAFTCFALGALVGPPIHGALLTDKFIWWRPALESAVLAMAGTAFFASINFVVKYPHAADSDVPLNLEIHQGP</sequence>
<keyword evidence="3" id="KW-0472">Membrane</keyword>
<organism evidence="4 5">
    <name type="scientific">Pholiota conissans</name>
    <dbReference type="NCBI Taxonomy" id="109636"/>
    <lineage>
        <taxon>Eukaryota</taxon>
        <taxon>Fungi</taxon>
        <taxon>Dikarya</taxon>
        <taxon>Basidiomycota</taxon>
        <taxon>Agaricomycotina</taxon>
        <taxon>Agaricomycetes</taxon>
        <taxon>Agaricomycetidae</taxon>
        <taxon>Agaricales</taxon>
        <taxon>Agaricineae</taxon>
        <taxon>Strophariaceae</taxon>
        <taxon>Pholiota</taxon>
    </lineage>
</organism>
<dbReference type="EMBL" id="MU155137">
    <property type="protein sequence ID" value="KAF9485166.1"/>
    <property type="molecule type" value="Genomic_DNA"/>
</dbReference>